<dbReference type="AlphaFoldDB" id="A0A0A9F140"/>
<proteinExistence type="predicted"/>
<name>A0A0A9F140_ARUDO</name>
<reference evidence="1" key="2">
    <citation type="journal article" date="2015" name="Data Brief">
        <title>Shoot transcriptome of the giant reed, Arundo donax.</title>
        <authorList>
            <person name="Barrero R.A."/>
            <person name="Guerrero F.D."/>
            <person name="Moolhuijzen P."/>
            <person name="Goolsby J.A."/>
            <person name="Tidwell J."/>
            <person name="Bellgard S.E."/>
            <person name="Bellgard M.I."/>
        </authorList>
    </citation>
    <scope>NUCLEOTIDE SEQUENCE</scope>
    <source>
        <tissue evidence="1">Shoot tissue taken approximately 20 cm above the soil surface</tissue>
    </source>
</reference>
<protein>
    <submittedName>
        <fullName evidence="1">Uncharacterized protein</fullName>
    </submittedName>
</protein>
<evidence type="ECO:0000313" key="1">
    <source>
        <dbReference type="EMBL" id="JAE04934.1"/>
    </source>
</evidence>
<accession>A0A0A9F140</accession>
<dbReference type="EMBL" id="GBRH01192962">
    <property type="protein sequence ID" value="JAE04934.1"/>
    <property type="molecule type" value="Transcribed_RNA"/>
</dbReference>
<reference evidence="1" key="1">
    <citation type="submission" date="2014-09" db="EMBL/GenBank/DDBJ databases">
        <authorList>
            <person name="Magalhaes I.L.F."/>
            <person name="Oliveira U."/>
            <person name="Santos F.R."/>
            <person name="Vidigal T.H.D.A."/>
            <person name="Brescovit A.D."/>
            <person name="Santos A.J."/>
        </authorList>
    </citation>
    <scope>NUCLEOTIDE SEQUENCE</scope>
    <source>
        <tissue evidence="1">Shoot tissue taken approximately 20 cm above the soil surface</tissue>
    </source>
</reference>
<sequence>MLQTTWRYNVQNKQCLHRNHPAASTILLYKSTLSWREITLISFCSLPYNNCTI</sequence>
<organism evidence="1">
    <name type="scientific">Arundo donax</name>
    <name type="common">Giant reed</name>
    <name type="synonym">Donax arundinaceus</name>
    <dbReference type="NCBI Taxonomy" id="35708"/>
    <lineage>
        <taxon>Eukaryota</taxon>
        <taxon>Viridiplantae</taxon>
        <taxon>Streptophyta</taxon>
        <taxon>Embryophyta</taxon>
        <taxon>Tracheophyta</taxon>
        <taxon>Spermatophyta</taxon>
        <taxon>Magnoliopsida</taxon>
        <taxon>Liliopsida</taxon>
        <taxon>Poales</taxon>
        <taxon>Poaceae</taxon>
        <taxon>PACMAD clade</taxon>
        <taxon>Arundinoideae</taxon>
        <taxon>Arundineae</taxon>
        <taxon>Arundo</taxon>
    </lineage>
</organism>